<protein>
    <submittedName>
        <fullName evidence="5">Putative prepilin peptidase</fullName>
    </submittedName>
</protein>
<feature type="domain" description="Prepilin type IV endopeptidase peptidase" evidence="4">
    <location>
        <begin position="101"/>
        <end position="199"/>
    </location>
</feature>
<dbReference type="GO" id="GO:0004190">
    <property type="term" value="F:aspartic-type endopeptidase activity"/>
    <property type="evidence" value="ECO:0007669"/>
    <property type="project" value="InterPro"/>
</dbReference>
<name>A0A2P2CIN8_9ZZZZ</name>
<evidence type="ECO:0000256" key="3">
    <source>
        <dbReference type="SAM" id="Phobius"/>
    </source>
</evidence>
<evidence type="ECO:0000256" key="2">
    <source>
        <dbReference type="SAM" id="MobiDB-lite"/>
    </source>
</evidence>
<keyword evidence="3" id="KW-1133">Transmembrane helix</keyword>
<sequence>MAPVDDTVLAALMTAILAGLGGLLVPSLIRRVPEPPQAGPAQDAQDDGPTTDEPPKTPYAEIAARPGLGLRSALVSAVVGAVLGGATGLDWSLAWLLPLTPVAVALSVVDWHTRLLPRVVVVPATLAALAVVTVVGLATGERTALLGALGGMVGLRTFFWVLWFIRSAGMGFGDVRLAALVGLVLGWEGLDVLVLGAWIGFVSFALPGVALAVVRRDRSLLRKPFPYGPFMVGGALAGLVWGTALAGRVWG</sequence>
<dbReference type="InterPro" id="IPR000045">
    <property type="entry name" value="Prepilin_IV_endopep_pep"/>
</dbReference>
<dbReference type="EMBL" id="CZKB01000025">
    <property type="protein sequence ID" value="CUR61849.1"/>
    <property type="molecule type" value="Genomic_DNA"/>
</dbReference>
<keyword evidence="3" id="KW-0472">Membrane</keyword>
<proteinExistence type="inferred from homology"/>
<dbReference type="InterPro" id="IPR014032">
    <property type="entry name" value="Peptidase_A24A_bac"/>
</dbReference>
<keyword evidence="3" id="KW-0812">Transmembrane</keyword>
<dbReference type="PANTHER" id="PTHR30487">
    <property type="entry name" value="TYPE 4 PREPILIN-LIKE PROTEINS LEADER PEPTIDE-PROCESSING ENZYME"/>
    <property type="match status" value="1"/>
</dbReference>
<evidence type="ECO:0000256" key="1">
    <source>
        <dbReference type="ARBA" id="ARBA00005801"/>
    </source>
</evidence>
<evidence type="ECO:0000313" key="5">
    <source>
        <dbReference type="EMBL" id="CUR61849.1"/>
    </source>
</evidence>
<dbReference type="GO" id="GO:0006465">
    <property type="term" value="P:signal peptide processing"/>
    <property type="evidence" value="ECO:0007669"/>
    <property type="project" value="TreeGrafter"/>
</dbReference>
<organism evidence="5">
    <name type="scientific">metagenome</name>
    <dbReference type="NCBI Taxonomy" id="256318"/>
    <lineage>
        <taxon>unclassified sequences</taxon>
        <taxon>metagenomes</taxon>
    </lineage>
</organism>
<evidence type="ECO:0000259" key="4">
    <source>
        <dbReference type="Pfam" id="PF01478"/>
    </source>
</evidence>
<dbReference type="AlphaFoldDB" id="A0A2P2CIN8"/>
<dbReference type="PANTHER" id="PTHR30487:SF0">
    <property type="entry name" value="PREPILIN LEADER PEPTIDASE_N-METHYLTRANSFERASE-RELATED"/>
    <property type="match status" value="1"/>
</dbReference>
<feature type="transmembrane region" description="Helical" evidence="3">
    <location>
        <begin position="193"/>
        <end position="214"/>
    </location>
</feature>
<comment type="similarity">
    <text evidence="1">Belongs to the peptidase A24 family.</text>
</comment>
<feature type="transmembrane region" description="Helical" evidence="3">
    <location>
        <begin position="119"/>
        <end position="138"/>
    </location>
</feature>
<feature type="transmembrane region" description="Helical" evidence="3">
    <location>
        <begin position="144"/>
        <end position="163"/>
    </location>
</feature>
<dbReference type="Pfam" id="PF01478">
    <property type="entry name" value="Peptidase_A24"/>
    <property type="match status" value="1"/>
</dbReference>
<dbReference type="PRINTS" id="PR00864">
    <property type="entry name" value="PREPILNPTASE"/>
</dbReference>
<dbReference type="GO" id="GO:0005886">
    <property type="term" value="C:plasma membrane"/>
    <property type="evidence" value="ECO:0007669"/>
    <property type="project" value="TreeGrafter"/>
</dbReference>
<dbReference type="InterPro" id="IPR050882">
    <property type="entry name" value="Prepilin_peptidase/N-MTase"/>
</dbReference>
<gene>
    <name evidence="5" type="ORF">NOCA150149</name>
</gene>
<feature type="transmembrane region" description="Helical" evidence="3">
    <location>
        <begin position="68"/>
        <end position="87"/>
    </location>
</feature>
<accession>A0A2P2CIN8</accession>
<feature type="transmembrane region" description="Helical" evidence="3">
    <location>
        <begin position="6"/>
        <end position="25"/>
    </location>
</feature>
<dbReference type="Gene3D" id="1.20.120.1220">
    <property type="match status" value="1"/>
</dbReference>
<reference evidence="5" key="1">
    <citation type="submission" date="2015-08" db="EMBL/GenBank/DDBJ databases">
        <authorList>
            <person name="Babu N.S."/>
            <person name="Beckwith C.J."/>
            <person name="Beseler K.G."/>
            <person name="Brison A."/>
            <person name="Carone J.V."/>
            <person name="Caskin T.P."/>
            <person name="Diamond M."/>
            <person name="Durham M.E."/>
            <person name="Foxe J.M."/>
            <person name="Go M."/>
            <person name="Henderson B.A."/>
            <person name="Jones I.B."/>
            <person name="McGettigan J.A."/>
            <person name="Micheletti S.J."/>
            <person name="Nasrallah M.E."/>
            <person name="Ortiz D."/>
            <person name="Piller C.R."/>
            <person name="Privatt S.R."/>
            <person name="Schneider S.L."/>
            <person name="Sharp S."/>
            <person name="Smith T.C."/>
            <person name="Stanton J.D."/>
            <person name="Ullery H.E."/>
            <person name="Wilson R.J."/>
            <person name="Serrano M.G."/>
            <person name="Buck G."/>
            <person name="Lee V."/>
            <person name="Wang Y."/>
            <person name="Carvalho R."/>
            <person name="Voegtly L."/>
            <person name="Shi R."/>
            <person name="Duckworth R."/>
            <person name="Johnson A."/>
            <person name="Loviza R."/>
            <person name="Walstead R."/>
            <person name="Shah Z."/>
            <person name="Kiflezghi M."/>
            <person name="Wade K."/>
            <person name="Ball S.L."/>
            <person name="Bradley K.W."/>
            <person name="Asai D.J."/>
            <person name="Bowman C.A."/>
            <person name="Russell D.A."/>
            <person name="Pope W.H."/>
            <person name="Jacobs-Sera D."/>
            <person name="Hendrix R.W."/>
            <person name="Hatfull G.F."/>
        </authorList>
    </citation>
    <scope>NUCLEOTIDE SEQUENCE</scope>
</reference>
<feature type="region of interest" description="Disordered" evidence="2">
    <location>
        <begin position="34"/>
        <end position="56"/>
    </location>
</feature>
<feature type="transmembrane region" description="Helical" evidence="3">
    <location>
        <begin position="226"/>
        <end position="250"/>
    </location>
</feature>